<sequence>MPSLTIAQLLIRRVLSTRRDVFMSLLLPAFVLAGIVALFASTTDTEPKITILNQDKGSYGAMIGKQLEQEPKYDIATVASGSDEQLKQSIEDGDINAAIIIPADYSDQLIAGKSPSIVFYRMNEQLWNASLALSLEAETERMSHAAALLAQNNQLTKESLDELLATVHENRIATQAADMQIGETIANPEVIGLMLLFVLLLVMRSISLIMEDREHRTMARMFTAPVRGYQIALGNFLGIVAVGTLQLFIMVCLCCYLFGYDPGFSPFMLFLLLECFLITSVGLASAIAGLVRNSMQLSNIGNLVITPTCMLGGCFWPISIMPDFMQKLANFTPQKWLLEAADRLSGGGSISTVAVPVLIILLFAVVLLAFGAVVLRPSKQAISG</sequence>
<evidence type="ECO:0000256" key="3">
    <source>
        <dbReference type="ARBA" id="ARBA00022448"/>
    </source>
</evidence>
<evidence type="ECO:0000313" key="11">
    <source>
        <dbReference type="Proteomes" id="UP000609346"/>
    </source>
</evidence>
<feature type="transmembrane region" description="Helical" evidence="8">
    <location>
        <begin position="21"/>
        <end position="40"/>
    </location>
</feature>
<feature type="transmembrane region" description="Helical" evidence="8">
    <location>
        <begin position="231"/>
        <end position="259"/>
    </location>
</feature>
<dbReference type="EMBL" id="JACXZA010000001">
    <property type="protein sequence ID" value="MBD3918088.1"/>
    <property type="molecule type" value="Genomic_DNA"/>
</dbReference>
<dbReference type="PROSITE" id="PS51012">
    <property type="entry name" value="ABC_TM2"/>
    <property type="match status" value="1"/>
</dbReference>
<keyword evidence="5 8" id="KW-0812">Transmembrane</keyword>
<evidence type="ECO:0000256" key="4">
    <source>
        <dbReference type="ARBA" id="ARBA00022475"/>
    </source>
</evidence>
<keyword evidence="7 8" id="KW-0472">Membrane</keyword>
<keyword evidence="3" id="KW-0813">Transport</keyword>
<evidence type="ECO:0000259" key="9">
    <source>
        <dbReference type="PROSITE" id="PS51012"/>
    </source>
</evidence>
<reference evidence="10 11" key="1">
    <citation type="submission" date="2020-09" db="EMBL/GenBank/DDBJ databases">
        <title>Paenibacillus sp. strain PR3 16S rRNA gene Genome sequencing and assembly.</title>
        <authorList>
            <person name="Kim J."/>
        </authorList>
    </citation>
    <scope>NUCLEOTIDE SEQUENCE [LARGE SCALE GENOMIC DNA]</scope>
    <source>
        <strain evidence="10 11">PR3</strain>
    </source>
</reference>
<evidence type="ECO:0000256" key="5">
    <source>
        <dbReference type="ARBA" id="ARBA00022692"/>
    </source>
</evidence>
<evidence type="ECO:0000256" key="2">
    <source>
        <dbReference type="ARBA" id="ARBA00007783"/>
    </source>
</evidence>
<comment type="caution">
    <text evidence="10">The sequence shown here is derived from an EMBL/GenBank/DDBJ whole genome shotgun (WGS) entry which is preliminary data.</text>
</comment>
<dbReference type="PANTHER" id="PTHR30294">
    <property type="entry name" value="MEMBRANE COMPONENT OF ABC TRANSPORTER YHHJ-RELATED"/>
    <property type="match status" value="1"/>
</dbReference>
<name>A0ABR8MQ14_9BACL</name>
<evidence type="ECO:0000256" key="7">
    <source>
        <dbReference type="ARBA" id="ARBA00023136"/>
    </source>
</evidence>
<dbReference type="InterPro" id="IPR047817">
    <property type="entry name" value="ABC2_TM_bact-type"/>
</dbReference>
<evidence type="ECO:0000256" key="8">
    <source>
        <dbReference type="SAM" id="Phobius"/>
    </source>
</evidence>
<dbReference type="PANTHER" id="PTHR30294:SF45">
    <property type="entry name" value="LINEARMYCIN RESISTANCE PERMEASE PROTEIN LNRN"/>
    <property type="match status" value="1"/>
</dbReference>
<keyword evidence="4" id="KW-1003">Cell membrane</keyword>
<proteinExistence type="inferred from homology"/>
<accession>A0ABR8MQ14</accession>
<dbReference type="InterPro" id="IPR013525">
    <property type="entry name" value="ABC2_TM"/>
</dbReference>
<evidence type="ECO:0000256" key="1">
    <source>
        <dbReference type="ARBA" id="ARBA00004651"/>
    </source>
</evidence>
<feature type="transmembrane region" description="Helical" evidence="8">
    <location>
        <begin position="353"/>
        <end position="375"/>
    </location>
</feature>
<feature type="domain" description="ABC transmembrane type-2" evidence="9">
    <location>
        <begin position="153"/>
        <end position="378"/>
    </location>
</feature>
<dbReference type="Proteomes" id="UP000609346">
    <property type="component" value="Unassembled WGS sequence"/>
</dbReference>
<dbReference type="InterPro" id="IPR051449">
    <property type="entry name" value="ABC-2_transporter_component"/>
</dbReference>
<feature type="transmembrane region" description="Helical" evidence="8">
    <location>
        <begin position="190"/>
        <end position="210"/>
    </location>
</feature>
<keyword evidence="6 8" id="KW-1133">Transmembrane helix</keyword>
<comment type="subcellular location">
    <subcellularLocation>
        <location evidence="1">Cell membrane</location>
        <topology evidence="1">Multi-pass membrane protein</topology>
    </subcellularLocation>
</comment>
<feature type="transmembrane region" description="Helical" evidence="8">
    <location>
        <begin position="300"/>
        <end position="318"/>
    </location>
</feature>
<feature type="transmembrane region" description="Helical" evidence="8">
    <location>
        <begin position="265"/>
        <end position="288"/>
    </location>
</feature>
<keyword evidence="11" id="KW-1185">Reference proteome</keyword>
<comment type="similarity">
    <text evidence="2">Belongs to the ABC-2 integral membrane protein family.</text>
</comment>
<dbReference type="Gene3D" id="3.40.1710.10">
    <property type="entry name" value="abc type-2 transporter like domain"/>
    <property type="match status" value="1"/>
</dbReference>
<protein>
    <submittedName>
        <fullName evidence="10">ABC transporter permease</fullName>
    </submittedName>
</protein>
<gene>
    <name evidence="10" type="ORF">H8B09_04940</name>
</gene>
<dbReference type="RefSeq" id="WP_191202321.1">
    <property type="nucleotide sequence ID" value="NZ_JACXZA010000001.1"/>
</dbReference>
<evidence type="ECO:0000256" key="6">
    <source>
        <dbReference type="ARBA" id="ARBA00022989"/>
    </source>
</evidence>
<organism evidence="10 11">
    <name type="scientific">Paenibacillus terricola</name>
    <dbReference type="NCBI Taxonomy" id="2763503"/>
    <lineage>
        <taxon>Bacteria</taxon>
        <taxon>Bacillati</taxon>
        <taxon>Bacillota</taxon>
        <taxon>Bacilli</taxon>
        <taxon>Bacillales</taxon>
        <taxon>Paenibacillaceae</taxon>
        <taxon>Paenibacillus</taxon>
    </lineage>
</organism>
<evidence type="ECO:0000313" key="10">
    <source>
        <dbReference type="EMBL" id="MBD3918088.1"/>
    </source>
</evidence>
<dbReference type="Pfam" id="PF12698">
    <property type="entry name" value="ABC2_membrane_3"/>
    <property type="match status" value="1"/>
</dbReference>